<dbReference type="EMBL" id="LBHC01000001">
    <property type="protein sequence ID" value="KLE33160.1"/>
    <property type="molecule type" value="Genomic_DNA"/>
</dbReference>
<reference evidence="1 2" key="1">
    <citation type="submission" date="2015-04" db="EMBL/GenBank/DDBJ databases">
        <title>The draft genome sequence of Erythrobacr gangjinensis K7-2.</title>
        <authorList>
            <person name="Zhuang L."/>
            <person name="Liu Y."/>
            <person name="Shao Z."/>
        </authorList>
    </citation>
    <scope>NUCLEOTIDE SEQUENCE [LARGE SCALE GENOMIC DNA]</scope>
    <source>
        <strain evidence="1 2">K7-2</strain>
    </source>
</reference>
<keyword evidence="2" id="KW-1185">Reference proteome</keyword>
<proteinExistence type="predicted"/>
<comment type="caution">
    <text evidence="1">The sequence shown here is derived from an EMBL/GenBank/DDBJ whole genome shotgun (WGS) entry which is preliminary data.</text>
</comment>
<gene>
    <name evidence="1" type="ORF">AAW01_04065</name>
</gene>
<dbReference type="Proteomes" id="UP000053070">
    <property type="component" value="Unassembled WGS sequence"/>
</dbReference>
<accession>A0A0G9MR40</accession>
<name>A0A0G9MR40_9SPHN</name>
<protein>
    <submittedName>
        <fullName evidence="1">Uncharacterized protein</fullName>
    </submittedName>
</protein>
<organism evidence="1 2">
    <name type="scientific">Aurantiacibacter gangjinensis</name>
    <dbReference type="NCBI Taxonomy" id="502682"/>
    <lineage>
        <taxon>Bacteria</taxon>
        <taxon>Pseudomonadati</taxon>
        <taxon>Pseudomonadota</taxon>
        <taxon>Alphaproteobacteria</taxon>
        <taxon>Sphingomonadales</taxon>
        <taxon>Erythrobacteraceae</taxon>
        <taxon>Aurantiacibacter</taxon>
    </lineage>
</organism>
<dbReference type="PATRIC" id="fig|502682.8.peg.830"/>
<evidence type="ECO:0000313" key="2">
    <source>
        <dbReference type="Proteomes" id="UP000053070"/>
    </source>
</evidence>
<sequence>MTIEALLLAKQARSANPCADAGGPIAIAECRAWENYGEEGSVATGLFHDCLAQLTEARVPMVLQLGNAVR</sequence>
<evidence type="ECO:0000313" key="1">
    <source>
        <dbReference type="EMBL" id="KLE33160.1"/>
    </source>
</evidence>
<dbReference type="AlphaFoldDB" id="A0A0G9MR40"/>
<dbReference type="RefSeq" id="WP_071961212.1">
    <property type="nucleotide sequence ID" value="NZ_CP018097.1"/>
</dbReference>